<sequence length="109" mass="11552">MINVFSYLHSAFSPPIAHGNLKAANILLDENLMPCLSDCGVATLRPLGSIQATEALIDVGYPSPDHGKAGESSRKRDVCAFGVLLLEILTGRKAFYGNACYVEGGIVLS</sequence>
<dbReference type="PANTHER" id="PTHR47985:SF44">
    <property type="entry name" value="SERINE_THREONINE-PROTEIN KINASE PBS1"/>
    <property type="match status" value="1"/>
</dbReference>
<dbReference type="Gene3D" id="1.10.510.10">
    <property type="entry name" value="Transferase(Phosphotransferase) domain 1"/>
    <property type="match status" value="1"/>
</dbReference>
<dbReference type="Pfam" id="PF00069">
    <property type="entry name" value="Pkinase"/>
    <property type="match status" value="1"/>
</dbReference>
<protein>
    <recommendedName>
        <fullName evidence="5">Protein kinase domain-containing protein</fullName>
    </recommendedName>
</protein>
<dbReference type="Proteomes" id="UP000289738">
    <property type="component" value="Chromosome B10"/>
</dbReference>
<proteinExistence type="predicted"/>
<evidence type="ECO:0000256" key="2">
    <source>
        <dbReference type="ARBA" id="ARBA00022527"/>
    </source>
</evidence>
<evidence type="ECO:0000256" key="1">
    <source>
        <dbReference type="ARBA" id="ARBA00004193"/>
    </source>
</evidence>
<reference evidence="6 7" key="1">
    <citation type="submission" date="2019-01" db="EMBL/GenBank/DDBJ databases">
        <title>Sequencing of cultivated peanut Arachis hypogaea provides insights into genome evolution and oil improvement.</title>
        <authorList>
            <person name="Chen X."/>
        </authorList>
    </citation>
    <scope>NUCLEOTIDE SEQUENCE [LARGE SCALE GENOMIC DNA]</scope>
    <source>
        <strain evidence="7">cv. Fuhuasheng</strain>
        <tissue evidence="6">Leaves</tissue>
    </source>
</reference>
<accession>A0A444X6G9</accession>
<evidence type="ECO:0000313" key="6">
    <source>
        <dbReference type="EMBL" id="RYQ85285.1"/>
    </source>
</evidence>
<keyword evidence="2" id="KW-0723">Serine/threonine-protein kinase</keyword>
<dbReference type="GO" id="GO:0004674">
    <property type="term" value="F:protein serine/threonine kinase activity"/>
    <property type="evidence" value="ECO:0007669"/>
    <property type="project" value="UniProtKB-KW"/>
</dbReference>
<dbReference type="AlphaFoldDB" id="A0A444X6G9"/>
<evidence type="ECO:0000313" key="7">
    <source>
        <dbReference type="Proteomes" id="UP000289738"/>
    </source>
</evidence>
<dbReference type="PANTHER" id="PTHR47985">
    <property type="entry name" value="OS07G0668900 PROTEIN"/>
    <property type="match status" value="1"/>
</dbReference>
<keyword evidence="2" id="KW-0808">Transferase</keyword>
<dbReference type="SUPFAM" id="SSF56112">
    <property type="entry name" value="Protein kinase-like (PK-like)"/>
    <property type="match status" value="1"/>
</dbReference>
<keyword evidence="3" id="KW-0472">Membrane</keyword>
<comment type="caution">
    <text evidence="6">The sequence shown here is derived from an EMBL/GenBank/DDBJ whole genome shotgun (WGS) entry which is preliminary data.</text>
</comment>
<dbReference type="STRING" id="3818.A0A444X6G9"/>
<name>A0A444X6G9_ARAHY</name>
<comment type="subcellular location">
    <subcellularLocation>
        <location evidence="1">Cell membrane</location>
        <topology evidence="1">Lipid-anchor</topology>
    </subcellularLocation>
</comment>
<feature type="domain" description="Protein kinase" evidence="5">
    <location>
        <begin position="1"/>
        <end position="109"/>
    </location>
</feature>
<dbReference type="EMBL" id="SDMP01000020">
    <property type="protein sequence ID" value="RYQ85285.1"/>
    <property type="molecule type" value="Genomic_DNA"/>
</dbReference>
<keyword evidence="7" id="KW-1185">Reference proteome</keyword>
<dbReference type="GO" id="GO:0005886">
    <property type="term" value="C:plasma membrane"/>
    <property type="evidence" value="ECO:0007669"/>
    <property type="project" value="UniProtKB-SubCell"/>
</dbReference>
<keyword evidence="2" id="KW-0418">Kinase</keyword>
<evidence type="ECO:0000256" key="3">
    <source>
        <dbReference type="ARBA" id="ARBA00023136"/>
    </source>
</evidence>
<dbReference type="GO" id="GO:0005524">
    <property type="term" value="F:ATP binding"/>
    <property type="evidence" value="ECO:0007669"/>
    <property type="project" value="InterPro"/>
</dbReference>
<dbReference type="InterPro" id="IPR000719">
    <property type="entry name" value="Prot_kinase_dom"/>
</dbReference>
<gene>
    <name evidence="6" type="ORF">Ahy_B10g104800</name>
</gene>
<evidence type="ECO:0000259" key="5">
    <source>
        <dbReference type="PROSITE" id="PS50011"/>
    </source>
</evidence>
<dbReference type="PROSITE" id="PS50011">
    <property type="entry name" value="PROTEIN_KINASE_DOM"/>
    <property type="match status" value="1"/>
</dbReference>
<evidence type="ECO:0000256" key="4">
    <source>
        <dbReference type="ARBA" id="ARBA00023288"/>
    </source>
</evidence>
<dbReference type="InterPro" id="IPR011009">
    <property type="entry name" value="Kinase-like_dom_sf"/>
</dbReference>
<organism evidence="6 7">
    <name type="scientific">Arachis hypogaea</name>
    <name type="common">Peanut</name>
    <dbReference type="NCBI Taxonomy" id="3818"/>
    <lineage>
        <taxon>Eukaryota</taxon>
        <taxon>Viridiplantae</taxon>
        <taxon>Streptophyta</taxon>
        <taxon>Embryophyta</taxon>
        <taxon>Tracheophyta</taxon>
        <taxon>Spermatophyta</taxon>
        <taxon>Magnoliopsida</taxon>
        <taxon>eudicotyledons</taxon>
        <taxon>Gunneridae</taxon>
        <taxon>Pentapetalae</taxon>
        <taxon>rosids</taxon>
        <taxon>fabids</taxon>
        <taxon>Fabales</taxon>
        <taxon>Fabaceae</taxon>
        <taxon>Papilionoideae</taxon>
        <taxon>50 kb inversion clade</taxon>
        <taxon>dalbergioids sensu lato</taxon>
        <taxon>Dalbergieae</taxon>
        <taxon>Pterocarpus clade</taxon>
        <taxon>Arachis</taxon>
    </lineage>
</organism>
<keyword evidence="4" id="KW-0449">Lipoprotein</keyword>